<accession>A0ACC1N8Y1</accession>
<keyword evidence="2" id="KW-1185">Reference proteome</keyword>
<organism evidence="1 2">
    <name type="scientific">Trametes sanguinea</name>
    <dbReference type="NCBI Taxonomy" id="158606"/>
    <lineage>
        <taxon>Eukaryota</taxon>
        <taxon>Fungi</taxon>
        <taxon>Dikarya</taxon>
        <taxon>Basidiomycota</taxon>
        <taxon>Agaricomycotina</taxon>
        <taxon>Agaricomycetes</taxon>
        <taxon>Polyporales</taxon>
        <taxon>Polyporaceae</taxon>
        <taxon>Trametes</taxon>
    </lineage>
</organism>
<comment type="caution">
    <text evidence="1">The sequence shown here is derived from an EMBL/GenBank/DDBJ whole genome shotgun (WGS) entry which is preliminary data.</text>
</comment>
<dbReference type="EMBL" id="JANSHE010004711">
    <property type="protein sequence ID" value="KAJ2975332.1"/>
    <property type="molecule type" value="Genomic_DNA"/>
</dbReference>
<protein>
    <submittedName>
        <fullName evidence="1">Uncharacterized protein</fullName>
    </submittedName>
</protein>
<evidence type="ECO:0000313" key="1">
    <source>
        <dbReference type="EMBL" id="KAJ2975332.1"/>
    </source>
</evidence>
<sequence length="242" mass="26937">MSLPVLRAGKPKTKEEPGVVITESPSDPRLTLPPRTPQVQKGVGCGLEGVGRAMDERREARRVGPEALWQDGMNYLHGTGHGVGSFLNVHEGPQSFSSDVPLQVGHVLTNEPGFCTSFSFGRRRDRADADGSHADNEGKWGIRIESALVVRKVHTKGSLNNNETWLGFERLTCVPIQTKMVKEVMLSKEERQWLKDHNRRCLEMLEPLIRHDKRAMKYLRREAERGIGIAGAGPGGLTIDWD</sequence>
<dbReference type="Proteomes" id="UP001144978">
    <property type="component" value="Unassembled WGS sequence"/>
</dbReference>
<name>A0ACC1N8Y1_9APHY</name>
<evidence type="ECO:0000313" key="2">
    <source>
        <dbReference type="Proteomes" id="UP001144978"/>
    </source>
</evidence>
<gene>
    <name evidence="1" type="ORF">NUW54_g11749</name>
</gene>
<reference evidence="1" key="1">
    <citation type="submission" date="2022-08" db="EMBL/GenBank/DDBJ databases">
        <title>Genome Sequence of Pycnoporus sanguineus.</title>
        <authorList>
            <person name="Buettner E."/>
        </authorList>
    </citation>
    <scope>NUCLEOTIDE SEQUENCE</scope>
    <source>
        <strain evidence="1">CG-C14</strain>
    </source>
</reference>
<proteinExistence type="predicted"/>